<dbReference type="AlphaFoldDB" id="A0A1J5RVT6"/>
<dbReference type="Gene3D" id="3.90.1150.30">
    <property type="match status" value="1"/>
</dbReference>
<organism evidence="1">
    <name type="scientific">mine drainage metagenome</name>
    <dbReference type="NCBI Taxonomy" id="410659"/>
    <lineage>
        <taxon>unclassified sequences</taxon>
        <taxon>metagenomes</taxon>
        <taxon>ecological metagenomes</taxon>
    </lineage>
</organism>
<dbReference type="InterPro" id="IPR058532">
    <property type="entry name" value="YjbR/MT2646/Rv2570-like"/>
</dbReference>
<evidence type="ECO:0008006" key="2">
    <source>
        <dbReference type="Google" id="ProtNLM"/>
    </source>
</evidence>
<gene>
    <name evidence="1" type="ORF">GALL_244430</name>
</gene>
<dbReference type="InterPro" id="IPR038056">
    <property type="entry name" value="YjbR-like_sf"/>
</dbReference>
<dbReference type="Pfam" id="PF04237">
    <property type="entry name" value="YjbR"/>
    <property type="match status" value="1"/>
</dbReference>
<dbReference type="SUPFAM" id="SSF142906">
    <property type="entry name" value="YjbR-like"/>
    <property type="match status" value="1"/>
</dbReference>
<dbReference type="PANTHER" id="PTHR35145:SF1">
    <property type="entry name" value="CYTOPLASMIC PROTEIN"/>
    <property type="match status" value="1"/>
</dbReference>
<accession>A0A1J5RVT6</accession>
<protein>
    <recommendedName>
        <fullName evidence="2">MmcQ/YjbR family DNA-binding protein</fullName>
    </recommendedName>
</protein>
<reference evidence="1" key="1">
    <citation type="submission" date="2016-10" db="EMBL/GenBank/DDBJ databases">
        <title>Sequence of Gallionella enrichment culture.</title>
        <authorList>
            <person name="Poehlein A."/>
            <person name="Muehling M."/>
            <person name="Daniel R."/>
        </authorList>
    </citation>
    <scope>NUCLEOTIDE SEQUENCE</scope>
</reference>
<comment type="caution">
    <text evidence="1">The sequence shown here is derived from an EMBL/GenBank/DDBJ whole genome shotgun (WGS) entry which is preliminary data.</text>
</comment>
<proteinExistence type="predicted"/>
<dbReference type="PANTHER" id="PTHR35145">
    <property type="entry name" value="CYTOPLASMIC PROTEIN-RELATED"/>
    <property type="match status" value="1"/>
</dbReference>
<dbReference type="InterPro" id="IPR007351">
    <property type="entry name" value="YjbR"/>
</dbReference>
<evidence type="ECO:0000313" key="1">
    <source>
        <dbReference type="EMBL" id="OIQ93595.1"/>
    </source>
</evidence>
<sequence>MTYEEFNAFCRTLPATTHVVQWGGADVWKVGGKVFAIGGWENDEPSFVFKVSDVSFVILKEQPGLRPAPYLASRGLKWIQHYAKPGLSDDDLRDYIRRSHAIVAQGMSKKKRIEPGMTTVGREWNSGFR</sequence>
<dbReference type="EMBL" id="MLJW01000204">
    <property type="protein sequence ID" value="OIQ93595.1"/>
    <property type="molecule type" value="Genomic_DNA"/>
</dbReference>
<name>A0A1J5RVT6_9ZZZZ</name>